<name>A0A224V2L7_9LACO</name>
<evidence type="ECO:0000313" key="2">
    <source>
        <dbReference type="EMBL" id="GAW71087.1"/>
    </source>
</evidence>
<dbReference type="Gene3D" id="3.30.70.930">
    <property type="match status" value="2"/>
</dbReference>
<gene>
    <name evidence="2" type="primary">ykoF</name>
    <name evidence="3" type="ORF">C5L28_000380</name>
    <name evidence="2" type="ORF">LPKJCM_00158</name>
</gene>
<dbReference type="Pfam" id="PF07615">
    <property type="entry name" value="Ykof"/>
    <property type="match status" value="2"/>
</dbReference>
<dbReference type="InterPro" id="IPR029756">
    <property type="entry name" value="MTH1187/YkoF-like"/>
</dbReference>
<dbReference type="InterPro" id="IPR011522">
    <property type="entry name" value="Thiamin/HMP-bd_put_YkoF"/>
</dbReference>
<reference evidence="2 4" key="1">
    <citation type="journal article" date="2017" name="Biosci Microbiota Food Health">
        <title>Genomic characterization reconfirms the taxonomic status of Lactobacillus parakefiri.</title>
        <authorList>
            <person name="Tanizawa Y."/>
            <person name="Kobayashi H."/>
            <person name="Kaminuma E."/>
            <person name="Sakamoto M."/>
            <person name="Ohkuma M."/>
            <person name="Nakamura Y."/>
            <person name="Arita M."/>
            <person name="Tohno M."/>
        </authorList>
    </citation>
    <scope>NUCLEOTIDE SEQUENCE [LARGE SCALE GENOMIC DNA]</scope>
    <source>
        <strain evidence="2 4">JCM 8573</strain>
    </source>
</reference>
<evidence type="ECO:0000313" key="5">
    <source>
        <dbReference type="Proteomes" id="UP000294668"/>
    </source>
</evidence>
<dbReference type="RefSeq" id="WP_087069499.1">
    <property type="nucleotide sequence ID" value="NZ_BAAAXO010000029.1"/>
</dbReference>
<dbReference type="EMBL" id="PUFL01000061">
    <property type="protein sequence ID" value="TDG90885.1"/>
    <property type="molecule type" value="Genomic_DNA"/>
</dbReference>
<organism evidence="2 4">
    <name type="scientific">Lentilactobacillus parakefiri</name>
    <dbReference type="NCBI Taxonomy" id="152332"/>
    <lineage>
        <taxon>Bacteria</taxon>
        <taxon>Bacillati</taxon>
        <taxon>Bacillota</taxon>
        <taxon>Bacilli</taxon>
        <taxon>Lactobacillales</taxon>
        <taxon>Lactobacillaceae</taxon>
        <taxon>Lentilactobacillus</taxon>
    </lineage>
</organism>
<accession>A0A224V2L7</accession>
<feature type="domain" description="Thiamin/hydroxymethyl pyrimidine-binding YkoF putative" evidence="1">
    <location>
        <begin position="120"/>
        <end position="192"/>
    </location>
</feature>
<evidence type="ECO:0000259" key="1">
    <source>
        <dbReference type="Pfam" id="PF07615"/>
    </source>
</evidence>
<reference evidence="3" key="3">
    <citation type="submission" date="2019-02" db="EMBL/GenBank/DDBJ databases">
        <authorList>
            <person name="Buron G."/>
            <person name="Chaylann A."/>
            <person name="Dolejs I."/>
            <person name="Forster J."/>
            <person name="Miks M.H."/>
        </authorList>
    </citation>
    <scope>NUCLEOTIDE SEQUENCE</scope>
    <source>
        <strain evidence="3">DSM 10551</strain>
    </source>
</reference>
<sequence>MKIDTSCNIDGSVNITGCNLDIFSMSSDASHTVKQAIQTLNKAGLPVWSKTTSVGTTYRGRQENVINVVQTLCQLAHKENTETAFELTFSKGCRGNKDTDHFANESIKPLTITDLPDFPVQCKYAFYAFGDDDYMNEIQEIVNLAEKVGLEPSEIHYATTLTGNISQLFAYFNQALAYAHQHIQHYVIEATIFDIPDDVLENSTILEKSGRVNR</sequence>
<evidence type="ECO:0000313" key="3">
    <source>
        <dbReference type="EMBL" id="TDG90885.1"/>
    </source>
</evidence>
<dbReference type="OrthoDB" id="7767286at2"/>
<reference evidence="3 5" key="2">
    <citation type="journal article" date="2019" name="Appl. Microbiol. Biotechnol.">
        <title>Uncovering carbohydrate metabolism through a genotype-phenotype association study of 56 lactic acid bacteria genomes.</title>
        <authorList>
            <person name="Buron-Moles G."/>
            <person name="Chailyan A."/>
            <person name="Dolejs I."/>
            <person name="Forster J."/>
            <person name="Miks M.H."/>
        </authorList>
    </citation>
    <scope>NUCLEOTIDE SEQUENCE [LARGE SCALE GENOMIC DNA]</scope>
    <source>
        <strain evidence="3 5">DSM 10551</strain>
    </source>
</reference>
<evidence type="ECO:0000313" key="4">
    <source>
        <dbReference type="Proteomes" id="UP000214739"/>
    </source>
</evidence>
<dbReference type="Proteomes" id="UP000294668">
    <property type="component" value="Unassembled WGS sequence"/>
</dbReference>
<proteinExistence type="predicted"/>
<dbReference type="SUPFAM" id="SSF89957">
    <property type="entry name" value="MTH1187/YkoF-like"/>
    <property type="match status" value="1"/>
</dbReference>
<dbReference type="Proteomes" id="UP000214739">
    <property type="component" value="Unassembled WGS sequence"/>
</dbReference>
<feature type="domain" description="Thiamin/hydroxymethyl pyrimidine-binding YkoF putative" evidence="1">
    <location>
        <begin position="15"/>
        <end position="95"/>
    </location>
</feature>
<keyword evidence="5" id="KW-1185">Reference proteome</keyword>
<dbReference type="AlphaFoldDB" id="A0A224V2L7"/>
<dbReference type="EMBL" id="BDGB01000009">
    <property type="protein sequence ID" value="GAW71087.1"/>
    <property type="molecule type" value="Genomic_DNA"/>
</dbReference>
<protein>
    <submittedName>
        <fullName evidence="2">Putative HMP/thiamine-binding protein YkoF</fullName>
    </submittedName>
</protein>
<comment type="caution">
    <text evidence="2">The sequence shown here is derived from an EMBL/GenBank/DDBJ whole genome shotgun (WGS) entry which is preliminary data.</text>
</comment>